<accession>A0ABT2S345</accession>
<reference evidence="5 6" key="1">
    <citation type="journal article" date="2021" name="ISME Commun">
        <title>Automated analysis of genomic sequences facilitates high-throughput and comprehensive description of bacteria.</title>
        <authorList>
            <person name="Hitch T.C.A."/>
        </authorList>
    </citation>
    <scope>NUCLEOTIDE SEQUENCE [LARGE SCALE GENOMIC DNA]</scope>
    <source>
        <strain evidence="5 6">Sanger_02</strain>
    </source>
</reference>
<proteinExistence type="predicted"/>
<dbReference type="Proteomes" id="UP001207605">
    <property type="component" value="Unassembled WGS sequence"/>
</dbReference>
<dbReference type="RefSeq" id="WP_262580738.1">
    <property type="nucleotide sequence ID" value="NZ_JAOQJV010000001.1"/>
</dbReference>
<evidence type="ECO:0000256" key="2">
    <source>
        <dbReference type="ARBA" id="ARBA00023122"/>
    </source>
</evidence>
<dbReference type="SMART" id="SM01091">
    <property type="entry name" value="CorC_HlyC"/>
    <property type="match status" value="1"/>
</dbReference>
<evidence type="ECO:0000256" key="1">
    <source>
        <dbReference type="ARBA" id="ARBA00022737"/>
    </source>
</evidence>
<evidence type="ECO:0000256" key="3">
    <source>
        <dbReference type="PROSITE-ProRule" id="PRU00703"/>
    </source>
</evidence>
<gene>
    <name evidence="5" type="ORF">OCV65_01870</name>
</gene>
<dbReference type="PANTHER" id="PTHR43099">
    <property type="entry name" value="UPF0053 PROTEIN YRKA"/>
    <property type="match status" value="1"/>
</dbReference>
<feature type="domain" description="CBS" evidence="4">
    <location>
        <begin position="46"/>
        <end position="109"/>
    </location>
</feature>
<dbReference type="Pfam" id="PF03471">
    <property type="entry name" value="CorC_HlyC"/>
    <property type="match status" value="1"/>
</dbReference>
<evidence type="ECO:0000313" key="6">
    <source>
        <dbReference type="Proteomes" id="UP001207605"/>
    </source>
</evidence>
<evidence type="ECO:0000259" key="4">
    <source>
        <dbReference type="PROSITE" id="PS51371"/>
    </source>
</evidence>
<name>A0ABT2S345_9FIRM</name>
<dbReference type="InterPro" id="IPR044751">
    <property type="entry name" value="Ion_transp-like_CBS"/>
</dbReference>
<dbReference type="PROSITE" id="PS51371">
    <property type="entry name" value="CBS"/>
    <property type="match status" value="2"/>
</dbReference>
<keyword evidence="2 3" id="KW-0129">CBS domain</keyword>
<organism evidence="5 6">
    <name type="scientific">Dorea ammoniilytica</name>
    <dbReference type="NCBI Taxonomy" id="2981788"/>
    <lineage>
        <taxon>Bacteria</taxon>
        <taxon>Bacillati</taxon>
        <taxon>Bacillota</taxon>
        <taxon>Clostridia</taxon>
        <taxon>Lachnospirales</taxon>
        <taxon>Lachnospiraceae</taxon>
        <taxon>Dorea</taxon>
    </lineage>
</organism>
<dbReference type="SUPFAM" id="SSF54631">
    <property type="entry name" value="CBS-domain pair"/>
    <property type="match status" value="1"/>
</dbReference>
<evidence type="ECO:0000313" key="5">
    <source>
        <dbReference type="EMBL" id="MCU6698994.1"/>
    </source>
</evidence>
<keyword evidence="6" id="KW-1185">Reference proteome</keyword>
<feature type="domain" description="CBS" evidence="4">
    <location>
        <begin position="115"/>
        <end position="172"/>
    </location>
</feature>
<dbReference type="EMBL" id="JAOQJV010000001">
    <property type="protein sequence ID" value="MCU6698994.1"/>
    <property type="molecule type" value="Genomic_DNA"/>
</dbReference>
<dbReference type="PANTHER" id="PTHR43099:SF2">
    <property type="entry name" value="UPF0053 PROTEIN YRKA"/>
    <property type="match status" value="1"/>
</dbReference>
<dbReference type="Gene3D" id="3.10.580.10">
    <property type="entry name" value="CBS-domain"/>
    <property type="match status" value="1"/>
</dbReference>
<dbReference type="InterPro" id="IPR005170">
    <property type="entry name" value="Transptr-assoc_dom"/>
</dbReference>
<dbReference type="InterPro" id="IPR036318">
    <property type="entry name" value="FAD-bd_PCMH-like_sf"/>
</dbReference>
<dbReference type="InterPro" id="IPR000644">
    <property type="entry name" value="CBS_dom"/>
</dbReference>
<sequence>MEERSLFHRMRQIFREEGETEEVGSQAMKLIRNIVRYLDKDAKDIMTHRRDIVGIDEEETLETALKFMLGERFSRFPVYREDIDEIIGTIHLRDAMTCYFTEANRNRPIKELKGYIRPVDYIPETKSIDTLFRRMQEGNNHIAIVIDEYGQTSGLVAMEDILEEIVGNIMDEYDEEEEDIEVQADGSYEVNGFTDLEDLEDLLNIHFDKEEYETLNGFLIHQLDRIPGEDEHSTVLYDGYLFTVLEVDNNAIQSVKIEKM</sequence>
<dbReference type="InterPro" id="IPR016169">
    <property type="entry name" value="FAD-bd_PCMH_sub2"/>
</dbReference>
<dbReference type="Pfam" id="PF00571">
    <property type="entry name" value="CBS"/>
    <property type="match status" value="2"/>
</dbReference>
<dbReference type="SUPFAM" id="SSF56176">
    <property type="entry name" value="FAD-binding/transporter-associated domain-like"/>
    <property type="match status" value="1"/>
</dbReference>
<comment type="caution">
    <text evidence="5">The sequence shown here is derived from an EMBL/GenBank/DDBJ whole genome shotgun (WGS) entry which is preliminary data.</text>
</comment>
<protein>
    <submittedName>
        <fullName evidence="5">Hemolysin family protein</fullName>
    </submittedName>
</protein>
<dbReference type="Gene3D" id="3.30.465.10">
    <property type="match status" value="1"/>
</dbReference>
<dbReference type="InterPro" id="IPR046342">
    <property type="entry name" value="CBS_dom_sf"/>
</dbReference>
<dbReference type="CDD" id="cd04590">
    <property type="entry name" value="CBS_pair_CorC_HlyC_assoc"/>
    <property type="match status" value="1"/>
</dbReference>
<dbReference type="InterPro" id="IPR051676">
    <property type="entry name" value="UPF0053_domain"/>
</dbReference>
<keyword evidence="1" id="KW-0677">Repeat</keyword>